<dbReference type="PANTHER" id="PTHR38344:SF1">
    <property type="entry name" value="INORGANIC CARBON TRANSPORTER SUBUNIT DABA-RELATED"/>
    <property type="match status" value="1"/>
</dbReference>
<feature type="binding site" evidence="6">
    <location>
        <position position="447"/>
    </location>
    <ligand>
        <name>Zn(2+)</name>
        <dbReference type="ChEBI" id="CHEBI:29105"/>
    </ligand>
</feature>
<sequence length="741" mass="82757">MTAIAKEKSQKMKPKPPFSIEKGVKESWKTIAPLWPLSSIIAVNPLQGFEEMTIEQALVEGRIFFQQTELPSRIEGVNRETIKWLQPFFDEGQATFPMPLREKGLYTAWKTLARYDKKLHGGHSENKQWIGDLPDHPLDAITAGLSRLGISEKETTLFLTLLLTTLSGWAAYVKYLTDWKQGKPSYPISQLDYLAVRVIITALKWPEASRLLDWHRSVRAREEKHASLLLPTKEEERYHQGILDQLERQFTSQERKGANAYVKTTAQLVFCIDVRSEPFRRALEQVGPYETLGFAGFFGVPVAIEDKLTGESYPSCPVLLAPKHVVEVEAKDPQKRKTSYERGATIKRFYQTLKYTFSAPFGLVELLGLGSGVWMGIRNFFPHLSHPFKKSAPPLHPKIAISFAEKVSYGEGALRMMGLTEDFAPLVVFCGHGGTTQNNAYASALDCGACAGRHGGANAQVLAEILNDQKVRKELEAKGIKIPDSTLFLGAAHNTTTDACTLYGTEGLDPKKKEEVEALKKDLEEARHINNQVRVARLGLSLDLEAATAHTKKRSGDWSQVRPEWGLAKNGAFIVGPRDLTKDLDLEGRAFLHSYDYQKDGGAQALTTILTAPMVVAQWINTQYLFSMLDNVAYGGGSKVTKNITGKMGIMQGNASDLMQGLPLQSVYKSDCESYHDPFRLMTVVYAPREMLSAVIKEQEVLQKLFKNGWVKLACIDSEERRAYQLGRDLSWSPASSLNPL</sequence>
<comment type="subunit">
    <text evidence="6">Forms a complex with DabB.</text>
</comment>
<proteinExistence type="inferred from homology"/>
<feature type="binding site" evidence="6">
    <location>
        <position position="273"/>
    </location>
    <ligand>
        <name>Zn(2+)</name>
        <dbReference type="ChEBI" id="CHEBI:29105"/>
    </ligand>
</feature>
<evidence type="ECO:0000256" key="2">
    <source>
        <dbReference type="ARBA" id="ARBA00022475"/>
    </source>
</evidence>
<comment type="cofactor">
    <cofactor evidence="6">
        <name>Zn(2+)</name>
        <dbReference type="ChEBI" id="CHEBI:29105"/>
    </cofactor>
</comment>
<comment type="caution">
    <text evidence="7">The sequence shown here is derived from an EMBL/GenBank/DDBJ whole genome shotgun (WGS) entry which is preliminary data.</text>
</comment>
<keyword evidence="1 6" id="KW-0813">Transport</keyword>
<protein>
    <recommendedName>
        <fullName evidence="6">Probable inorganic carbon transporter subunit DabA</fullName>
    </recommendedName>
</protein>
<dbReference type="PANTHER" id="PTHR38344">
    <property type="entry name" value="UPF0753 PROTEIN AQ_863"/>
    <property type="match status" value="1"/>
</dbReference>
<comment type="similarity">
    <text evidence="6">Belongs to the inorganic carbon transporter (TC 9.A.2) DabA family.</text>
</comment>
<keyword evidence="5 6" id="KW-0472">Membrane</keyword>
<evidence type="ECO:0000256" key="1">
    <source>
        <dbReference type="ARBA" id="ARBA00022448"/>
    </source>
</evidence>
<dbReference type="Pfam" id="PF10070">
    <property type="entry name" value="DabA"/>
    <property type="match status" value="1"/>
</dbReference>
<organism evidence="7 8">
    <name type="scientific">Candidatus Neptunichlamydia vexilliferae</name>
    <dbReference type="NCBI Taxonomy" id="1651774"/>
    <lineage>
        <taxon>Bacteria</taxon>
        <taxon>Pseudomonadati</taxon>
        <taxon>Chlamydiota</taxon>
        <taxon>Chlamydiia</taxon>
        <taxon>Parachlamydiales</taxon>
        <taxon>Simkaniaceae</taxon>
        <taxon>Candidatus Neptunichlamydia</taxon>
    </lineage>
</organism>
<reference evidence="7 8" key="1">
    <citation type="submission" date="2020-01" db="EMBL/GenBank/DDBJ databases">
        <title>Draft genome sequence of Cand. Neptunochlamydia vexilliferae K9.</title>
        <authorList>
            <person name="Schulz F."/>
            <person name="Koestlbacher S."/>
            <person name="Wascher F."/>
            <person name="Pizzetti I."/>
            <person name="Horn M."/>
        </authorList>
    </citation>
    <scope>NUCLEOTIDE SEQUENCE [LARGE SCALE GENOMIC DNA]</scope>
    <source>
        <strain evidence="7 8">K9</strain>
    </source>
</reference>
<keyword evidence="3 6" id="KW-0479">Metal-binding</keyword>
<dbReference type="HAMAP" id="MF_01871">
    <property type="entry name" value="DabA"/>
    <property type="match status" value="1"/>
</dbReference>
<evidence type="ECO:0000256" key="5">
    <source>
        <dbReference type="ARBA" id="ARBA00023136"/>
    </source>
</evidence>
<accession>A0ABS0AXG9</accession>
<keyword evidence="4 6" id="KW-0862">Zinc</keyword>
<feature type="binding site" evidence="6">
    <location>
        <position position="432"/>
    </location>
    <ligand>
        <name>Zn(2+)</name>
        <dbReference type="ChEBI" id="CHEBI:29105"/>
    </ligand>
</feature>
<dbReference type="Proteomes" id="UP001194714">
    <property type="component" value="Unassembled WGS sequence"/>
</dbReference>
<evidence type="ECO:0000313" key="8">
    <source>
        <dbReference type="Proteomes" id="UP001194714"/>
    </source>
</evidence>
<evidence type="ECO:0000313" key="7">
    <source>
        <dbReference type="EMBL" id="MBF5058834.1"/>
    </source>
</evidence>
<evidence type="ECO:0000256" key="3">
    <source>
        <dbReference type="ARBA" id="ARBA00022723"/>
    </source>
</evidence>
<gene>
    <name evidence="6" type="primary">dabA</name>
    <name evidence="7" type="ORF">NEPTK9_000333</name>
</gene>
<evidence type="ECO:0000256" key="4">
    <source>
        <dbReference type="ARBA" id="ARBA00022833"/>
    </source>
</evidence>
<keyword evidence="2 6" id="KW-1003">Cell membrane</keyword>
<keyword evidence="8" id="KW-1185">Reference proteome</keyword>
<evidence type="ECO:0000256" key="6">
    <source>
        <dbReference type="HAMAP-Rule" id="MF_01871"/>
    </source>
</evidence>
<comment type="subcellular location">
    <subcellularLocation>
        <location evidence="6">Cell membrane</location>
        <topology evidence="6">Peripheral membrane protein</topology>
    </subcellularLocation>
</comment>
<feature type="binding site" evidence="6">
    <location>
        <position position="271"/>
    </location>
    <ligand>
        <name>Zn(2+)</name>
        <dbReference type="ChEBI" id="CHEBI:29105"/>
    </ligand>
</feature>
<dbReference type="EMBL" id="JAAEJV010000004">
    <property type="protein sequence ID" value="MBF5058834.1"/>
    <property type="molecule type" value="Genomic_DNA"/>
</dbReference>
<comment type="function">
    <text evidence="6">Part of an energy-coupled inorganic carbon pump.</text>
</comment>
<name>A0ABS0AXG9_9BACT</name>
<dbReference type="InterPro" id="IPR018752">
    <property type="entry name" value="DabA"/>
</dbReference>